<evidence type="ECO:0000313" key="4">
    <source>
        <dbReference type="Proteomes" id="UP001589755"/>
    </source>
</evidence>
<keyword evidence="2" id="KW-0472">Membrane</keyword>
<feature type="transmembrane region" description="Helical" evidence="2">
    <location>
        <begin position="85"/>
        <end position="107"/>
    </location>
</feature>
<keyword evidence="2" id="KW-1133">Transmembrane helix</keyword>
<reference evidence="3 4" key="1">
    <citation type="submission" date="2024-09" db="EMBL/GenBank/DDBJ databases">
        <authorList>
            <person name="Sun Q."/>
            <person name="Mori K."/>
        </authorList>
    </citation>
    <scope>NUCLEOTIDE SEQUENCE [LARGE SCALE GENOMIC DNA]</scope>
    <source>
        <strain evidence="3 4">CCM 8543</strain>
    </source>
</reference>
<proteinExistence type="predicted"/>
<keyword evidence="4" id="KW-1185">Reference proteome</keyword>
<dbReference type="Proteomes" id="UP001589755">
    <property type="component" value="Unassembled WGS sequence"/>
</dbReference>
<feature type="compositionally biased region" description="Low complexity" evidence="1">
    <location>
        <begin position="50"/>
        <end position="64"/>
    </location>
</feature>
<feature type="transmembrane region" description="Helical" evidence="2">
    <location>
        <begin position="113"/>
        <end position="132"/>
    </location>
</feature>
<protein>
    <submittedName>
        <fullName evidence="3">Uncharacterized protein</fullName>
    </submittedName>
</protein>
<dbReference type="EMBL" id="JBHLXD010000043">
    <property type="protein sequence ID" value="MFC0210221.1"/>
    <property type="molecule type" value="Genomic_DNA"/>
</dbReference>
<feature type="region of interest" description="Disordered" evidence="1">
    <location>
        <begin position="15"/>
        <end position="68"/>
    </location>
</feature>
<keyword evidence="2" id="KW-0812">Transmembrane</keyword>
<evidence type="ECO:0000313" key="3">
    <source>
        <dbReference type="EMBL" id="MFC0210221.1"/>
    </source>
</evidence>
<name>A0ABV6DC57_9HYPH</name>
<accession>A0ABV6DC57</accession>
<comment type="caution">
    <text evidence="3">The sequence shown here is derived from an EMBL/GenBank/DDBJ whole genome shotgun (WGS) entry which is preliminary data.</text>
</comment>
<organism evidence="3 4">
    <name type="scientific">Chelativorans intermedius</name>
    <dbReference type="NCBI Taxonomy" id="515947"/>
    <lineage>
        <taxon>Bacteria</taxon>
        <taxon>Pseudomonadati</taxon>
        <taxon>Pseudomonadota</taxon>
        <taxon>Alphaproteobacteria</taxon>
        <taxon>Hyphomicrobiales</taxon>
        <taxon>Phyllobacteriaceae</taxon>
        <taxon>Chelativorans</taxon>
    </lineage>
</organism>
<sequence>MKDIATQTRVILNMELSGGARRHPPGQPNNALPMQEAEGQSARNARHARGPAAARTATEATSAREMTDTFNAKPRYRLQDAVLDALVETVFSPFLLAVIAAFVLLALRDMASFTGLFIAALMSISAVGACRLHKNRRDRRKRGMDVTPALPVYCLVVVPPVVTALLVMLFLAGRIAM</sequence>
<feature type="transmembrane region" description="Helical" evidence="2">
    <location>
        <begin position="152"/>
        <end position="172"/>
    </location>
</feature>
<gene>
    <name evidence="3" type="ORF">ACFFJ2_17630</name>
</gene>
<evidence type="ECO:0000256" key="2">
    <source>
        <dbReference type="SAM" id="Phobius"/>
    </source>
</evidence>
<evidence type="ECO:0000256" key="1">
    <source>
        <dbReference type="SAM" id="MobiDB-lite"/>
    </source>
</evidence>
<dbReference type="RefSeq" id="WP_378074746.1">
    <property type="nucleotide sequence ID" value="NZ_JBHLXD010000043.1"/>
</dbReference>